<name>A0A0D1EPX6_9RHOB</name>
<dbReference type="PATRIC" id="fig|935700.4.peg.603"/>
<dbReference type="Pfam" id="PF14759">
    <property type="entry name" value="Reductase_C"/>
    <property type="match status" value="1"/>
</dbReference>
<feature type="domain" description="Reductase C-terminal" evidence="6">
    <location>
        <begin position="317"/>
        <end position="398"/>
    </location>
</feature>
<keyword evidence="8" id="KW-1185">Reference proteome</keyword>
<evidence type="ECO:0000256" key="3">
    <source>
        <dbReference type="ARBA" id="ARBA00022827"/>
    </source>
</evidence>
<dbReference type="RefSeq" id="WP_043917425.1">
    <property type="nucleotide sequence ID" value="NZ_FZPF01000002.1"/>
</dbReference>
<evidence type="ECO:0000256" key="4">
    <source>
        <dbReference type="ARBA" id="ARBA00023002"/>
    </source>
</evidence>
<keyword evidence="2" id="KW-0285">Flavoprotein</keyword>
<dbReference type="PRINTS" id="PR00411">
    <property type="entry name" value="PNDRDTASEI"/>
</dbReference>
<dbReference type="STRING" id="935700.jaqu_05710"/>
<dbReference type="EC" id="1.18.1.-" evidence="7"/>
<dbReference type="GO" id="GO:0005737">
    <property type="term" value="C:cytoplasm"/>
    <property type="evidence" value="ECO:0007669"/>
    <property type="project" value="TreeGrafter"/>
</dbReference>
<dbReference type="InterPro" id="IPR016156">
    <property type="entry name" value="FAD/NAD-linked_Rdtase_dimer_sf"/>
</dbReference>
<evidence type="ECO:0000313" key="8">
    <source>
        <dbReference type="Proteomes" id="UP000032232"/>
    </source>
</evidence>
<organism evidence="7 8">
    <name type="scientific">Jannaschia aquimarina</name>
    <dbReference type="NCBI Taxonomy" id="935700"/>
    <lineage>
        <taxon>Bacteria</taxon>
        <taxon>Pseudomonadati</taxon>
        <taxon>Pseudomonadota</taxon>
        <taxon>Alphaproteobacteria</taxon>
        <taxon>Rhodobacterales</taxon>
        <taxon>Roseobacteraceae</taxon>
        <taxon>Jannaschia</taxon>
    </lineage>
</organism>
<comment type="caution">
    <text evidence="7">The sequence shown here is derived from an EMBL/GenBank/DDBJ whole genome shotgun (WGS) entry which is preliminary data.</text>
</comment>
<keyword evidence="4 7" id="KW-0560">Oxidoreductase</keyword>
<keyword evidence="3" id="KW-0274">FAD</keyword>
<evidence type="ECO:0000259" key="5">
    <source>
        <dbReference type="Pfam" id="PF07992"/>
    </source>
</evidence>
<dbReference type="AlphaFoldDB" id="A0A0D1EPX6"/>
<protein>
    <submittedName>
        <fullName evidence="7">ThcD protein</fullName>
        <ecNumber evidence="7">1.18.1.-</ecNumber>
    </submittedName>
</protein>
<dbReference type="SUPFAM" id="SSF51905">
    <property type="entry name" value="FAD/NAD(P)-binding domain"/>
    <property type="match status" value="1"/>
</dbReference>
<comment type="cofactor">
    <cofactor evidence="1">
        <name>FAD</name>
        <dbReference type="ChEBI" id="CHEBI:57692"/>
    </cofactor>
</comment>
<dbReference type="PANTHER" id="PTHR43557:SF2">
    <property type="entry name" value="RIESKE DOMAIN-CONTAINING PROTEIN-RELATED"/>
    <property type="match status" value="1"/>
</dbReference>
<dbReference type="InterPro" id="IPR036188">
    <property type="entry name" value="FAD/NAD-bd_sf"/>
</dbReference>
<dbReference type="Gene3D" id="3.30.390.30">
    <property type="match status" value="1"/>
</dbReference>
<gene>
    <name evidence="7" type="primary">thcD</name>
    <name evidence="7" type="ORF">jaqu_05710</name>
</gene>
<evidence type="ECO:0000256" key="1">
    <source>
        <dbReference type="ARBA" id="ARBA00001974"/>
    </source>
</evidence>
<evidence type="ECO:0000256" key="2">
    <source>
        <dbReference type="ARBA" id="ARBA00022630"/>
    </source>
</evidence>
<accession>A0A0D1EPX6</accession>
<sequence>MDHIAVIGAGQAGATLCETLRKRGYEGRLTLWGDEMALPYQRPPLSKAYLLGEMTRDRLLLRPGSFWKEQRVEMRNGKRVEAIDPASRTLRHAGGTEEWDTLVLATGSVPNRLPAAMGGDLEGVHVVRTLPDIERMRPDLRQGAHLLVVGGGYIGLEAAAVARKLGAEVTLVETASRLLARVAAPETARWFGALHRGHGVRILENVTLDRLEGDPKVERAVLADGTVLHVDAVICGIGIRPATDLAEAAGLTVANGIAVDDYGRTSAPGIWAIGDCASFPHRGGRIRLESVPHAIDHATCIAGNILGGEEAYHPKPWFWSDQYDVKLQIAGLNTGYEDVVVRQTGHGRSHWYFAGDTLLAVDAMNAPRDYMAGKRLIEAGRSPDRASVADPSVSAKALMG</sequence>
<dbReference type="EMBL" id="JYFE01000016">
    <property type="protein sequence ID" value="KIT17680.1"/>
    <property type="molecule type" value="Genomic_DNA"/>
</dbReference>
<dbReference type="OrthoDB" id="7809559at2"/>
<feature type="domain" description="FAD/NAD(P)-binding" evidence="5">
    <location>
        <begin position="3"/>
        <end position="298"/>
    </location>
</feature>
<dbReference type="Pfam" id="PF07992">
    <property type="entry name" value="Pyr_redox_2"/>
    <property type="match status" value="1"/>
</dbReference>
<dbReference type="PRINTS" id="PR00368">
    <property type="entry name" value="FADPNR"/>
</dbReference>
<dbReference type="InterPro" id="IPR050446">
    <property type="entry name" value="FAD-oxidoreductase/Apoptosis"/>
</dbReference>
<dbReference type="GO" id="GO:0016651">
    <property type="term" value="F:oxidoreductase activity, acting on NAD(P)H"/>
    <property type="evidence" value="ECO:0007669"/>
    <property type="project" value="TreeGrafter"/>
</dbReference>
<dbReference type="SUPFAM" id="SSF55424">
    <property type="entry name" value="FAD/NAD-linked reductases, dimerisation (C-terminal) domain"/>
    <property type="match status" value="1"/>
</dbReference>
<dbReference type="Gene3D" id="3.50.50.60">
    <property type="entry name" value="FAD/NAD(P)-binding domain"/>
    <property type="match status" value="2"/>
</dbReference>
<dbReference type="PANTHER" id="PTHR43557">
    <property type="entry name" value="APOPTOSIS-INDUCING FACTOR 1"/>
    <property type="match status" value="1"/>
</dbReference>
<reference evidence="7 8" key="1">
    <citation type="submission" date="2015-02" db="EMBL/GenBank/DDBJ databases">
        <title>Genome Sequence of Jannaschia aquimarina DSM28248, a member of the Roseobacter clade.</title>
        <authorList>
            <person name="Voget S."/>
            <person name="Daniel R."/>
        </authorList>
    </citation>
    <scope>NUCLEOTIDE SEQUENCE [LARGE SCALE GENOMIC DNA]</scope>
    <source>
        <strain evidence="7 8">GSW-M26</strain>
    </source>
</reference>
<evidence type="ECO:0000313" key="7">
    <source>
        <dbReference type="EMBL" id="KIT17680.1"/>
    </source>
</evidence>
<dbReference type="InterPro" id="IPR028202">
    <property type="entry name" value="Reductase_C"/>
</dbReference>
<evidence type="ECO:0000259" key="6">
    <source>
        <dbReference type="Pfam" id="PF14759"/>
    </source>
</evidence>
<dbReference type="InterPro" id="IPR023753">
    <property type="entry name" value="FAD/NAD-binding_dom"/>
</dbReference>
<dbReference type="Proteomes" id="UP000032232">
    <property type="component" value="Unassembled WGS sequence"/>
</dbReference>
<proteinExistence type="predicted"/>